<dbReference type="Proteomes" id="UP001595973">
    <property type="component" value="Unassembled WGS sequence"/>
</dbReference>
<reference evidence="2" key="1">
    <citation type="journal article" date="2019" name="Int. J. Syst. Evol. Microbiol.">
        <title>The Global Catalogue of Microorganisms (GCM) 10K type strain sequencing project: providing services to taxonomists for standard genome sequencing and annotation.</title>
        <authorList>
            <consortium name="The Broad Institute Genomics Platform"/>
            <consortium name="The Broad Institute Genome Sequencing Center for Infectious Disease"/>
            <person name="Wu L."/>
            <person name="Ma J."/>
        </authorList>
    </citation>
    <scope>NUCLEOTIDE SEQUENCE [LARGE SCALE GENOMIC DNA]</scope>
    <source>
        <strain evidence="2">CGMCC 4.7283</strain>
    </source>
</reference>
<keyword evidence="2" id="KW-1185">Reference proteome</keyword>
<organism evidence="1 2">
    <name type="scientific">Seohaeicola nanhaiensis</name>
    <dbReference type="NCBI Taxonomy" id="1387282"/>
    <lineage>
        <taxon>Bacteria</taxon>
        <taxon>Pseudomonadati</taxon>
        <taxon>Pseudomonadota</taxon>
        <taxon>Alphaproteobacteria</taxon>
        <taxon>Rhodobacterales</taxon>
        <taxon>Roseobacteraceae</taxon>
        <taxon>Seohaeicola</taxon>
    </lineage>
</organism>
<dbReference type="EMBL" id="JBHSGI010000024">
    <property type="protein sequence ID" value="MFC4669858.1"/>
    <property type="molecule type" value="Genomic_DNA"/>
</dbReference>
<gene>
    <name evidence="1" type="ORF">ACFO5X_14940</name>
</gene>
<evidence type="ECO:0008006" key="3">
    <source>
        <dbReference type="Google" id="ProtNLM"/>
    </source>
</evidence>
<comment type="caution">
    <text evidence="1">The sequence shown here is derived from an EMBL/GenBank/DDBJ whole genome shotgun (WGS) entry which is preliminary data.</text>
</comment>
<accession>A0ABV9KIN1</accession>
<proteinExistence type="predicted"/>
<evidence type="ECO:0000313" key="2">
    <source>
        <dbReference type="Proteomes" id="UP001595973"/>
    </source>
</evidence>
<protein>
    <recommendedName>
        <fullName evidence="3">DUF4399 domain-containing protein</fullName>
    </recommendedName>
</protein>
<name>A0ABV9KIN1_9RHOB</name>
<sequence length="162" mass="16561">MLDRGLALFAIGLVFGGGFGFLTAAGMGVTLDGHDHATGHDAGGHAEVHDHANARPVEIAPGATVPAVALTATRDMASGWNVHVALTGLAFAPEHSGQENSPGEGHVHLYLDGVKVARVYGPWVHLPVGDPGARLTAALYSNDHRPLTSDGAPIQASVTLGD</sequence>
<dbReference type="RefSeq" id="WP_380718272.1">
    <property type="nucleotide sequence ID" value="NZ_JBHSGI010000024.1"/>
</dbReference>
<evidence type="ECO:0000313" key="1">
    <source>
        <dbReference type="EMBL" id="MFC4669858.1"/>
    </source>
</evidence>